<reference evidence="1" key="1">
    <citation type="submission" date="2019-04" db="EMBL/GenBank/DDBJ databases">
        <authorList>
            <person name="Alioto T."/>
            <person name="Alioto T."/>
        </authorList>
    </citation>
    <scope>NUCLEOTIDE SEQUENCE [LARGE SCALE GENOMIC DNA]</scope>
</reference>
<dbReference type="AlphaFoldDB" id="A0A5E4C986"/>
<dbReference type="EMBL" id="CABDUW010001080">
    <property type="protein sequence ID" value="VTJ78484.1"/>
    <property type="molecule type" value="Genomic_DNA"/>
</dbReference>
<accession>A0A5E4C986</accession>
<sequence>MTNGGGSEGAGGNRGIGAVLREALTLPSPTDVPSANHKVGLGTRLRLCPKAKDALCTPAGLQSSRSINRECKTEVGE</sequence>
<keyword evidence="2" id="KW-1185">Reference proteome</keyword>
<organism evidence="1 2">
    <name type="scientific">Marmota monax</name>
    <name type="common">Woodchuck</name>
    <dbReference type="NCBI Taxonomy" id="9995"/>
    <lineage>
        <taxon>Eukaryota</taxon>
        <taxon>Metazoa</taxon>
        <taxon>Chordata</taxon>
        <taxon>Craniata</taxon>
        <taxon>Vertebrata</taxon>
        <taxon>Euteleostomi</taxon>
        <taxon>Mammalia</taxon>
        <taxon>Eutheria</taxon>
        <taxon>Euarchontoglires</taxon>
        <taxon>Glires</taxon>
        <taxon>Rodentia</taxon>
        <taxon>Sciuromorpha</taxon>
        <taxon>Sciuridae</taxon>
        <taxon>Xerinae</taxon>
        <taxon>Marmotini</taxon>
        <taxon>Marmota</taxon>
    </lineage>
</organism>
<feature type="non-terminal residue" evidence="1">
    <location>
        <position position="77"/>
    </location>
</feature>
<dbReference type="Proteomes" id="UP000335636">
    <property type="component" value="Unassembled WGS sequence"/>
</dbReference>
<comment type="caution">
    <text evidence="1">The sequence shown here is derived from an EMBL/GenBank/DDBJ whole genome shotgun (WGS) entry which is preliminary data.</text>
</comment>
<gene>
    <name evidence="1" type="ORF">MONAX_5E007622</name>
</gene>
<protein>
    <submittedName>
        <fullName evidence="1">Uncharacterized protein</fullName>
    </submittedName>
</protein>
<proteinExistence type="predicted"/>
<evidence type="ECO:0000313" key="1">
    <source>
        <dbReference type="EMBL" id="VTJ78484.1"/>
    </source>
</evidence>
<name>A0A5E4C986_MARMO</name>
<evidence type="ECO:0000313" key="2">
    <source>
        <dbReference type="Proteomes" id="UP000335636"/>
    </source>
</evidence>